<evidence type="ECO:0000256" key="4">
    <source>
        <dbReference type="ARBA" id="ARBA00022617"/>
    </source>
</evidence>
<keyword evidence="6 12" id="KW-0479">Metal-binding</keyword>
<evidence type="ECO:0000256" key="9">
    <source>
        <dbReference type="ARBA" id="ARBA00023004"/>
    </source>
</evidence>
<dbReference type="GO" id="GO:0005506">
    <property type="term" value="F:iron ion binding"/>
    <property type="evidence" value="ECO:0007669"/>
    <property type="project" value="InterPro"/>
</dbReference>
<dbReference type="CDD" id="cd11064">
    <property type="entry name" value="CYP86A"/>
    <property type="match status" value="1"/>
</dbReference>
<evidence type="ECO:0000256" key="12">
    <source>
        <dbReference type="PIRSR" id="PIRSR602401-1"/>
    </source>
</evidence>
<dbReference type="SUPFAM" id="SSF56235">
    <property type="entry name" value="N-terminal nucleophile aminohydrolases (Ntn hydrolases)"/>
    <property type="match status" value="1"/>
</dbReference>
<keyword evidence="9 12" id="KW-0408">Iron</keyword>
<keyword evidence="4 12" id="KW-0349">Heme</keyword>
<dbReference type="SUPFAM" id="SSF48264">
    <property type="entry name" value="Cytochrome P450"/>
    <property type="match status" value="1"/>
</dbReference>
<protein>
    <submittedName>
        <fullName evidence="14">Cytochrome P450 86A2</fullName>
    </submittedName>
</protein>
<evidence type="ECO:0000256" key="3">
    <source>
        <dbReference type="ARBA" id="ARBA00010617"/>
    </source>
</evidence>
<dbReference type="PROSITE" id="PS00086">
    <property type="entry name" value="CYTOCHROME_P450"/>
    <property type="match status" value="1"/>
</dbReference>
<gene>
    <name evidence="14" type="ORF">TCM_010638</name>
</gene>
<comment type="subcellular location">
    <subcellularLocation>
        <location evidence="2">Membrane</location>
        <topology evidence="2">Single-pass membrane protein</topology>
    </subcellularLocation>
</comment>
<accession>A0A061E6U9</accession>
<keyword evidence="7" id="KW-1133">Transmembrane helix</keyword>
<dbReference type="STRING" id="3641.A0A061E6U9"/>
<feature type="binding site" description="axial binding residue" evidence="12">
    <location>
        <position position="465"/>
    </location>
    <ligand>
        <name>heme</name>
        <dbReference type="ChEBI" id="CHEBI:30413"/>
    </ligand>
    <ligandPart>
        <name>Fe</name>
        <dbReference type="ChEBI" id="CHEBI:18248"/>
    </ligandPart>
</feature>
<dbReference type="PRINTS" id="PR00463">
    <property type="entry name" value="EP450I"/>
</dbReference>
<keyword evidence="8 13" id="KW-0560">Oxidoreductase</keyword>
<dbReference type="GO" id="GO:0006629">
    <property type="term" value="P:lipid metabolic process"/>
    <property type="evidence" value="ECO:0007669"/>
    <property type="project" value="UniProtKB-ARBA"/>
</dbReference>
<dbReference type="Pfam" id="PF00067">
    <property type="entry name" value="p450"/>
    <property type="match status" value="1"/>
</dbReference>
<dbReference type="Gene3D" id="3.60.20.10">
    <property type="entry name" value="Glutamine Phosphoribosylpyrophosphate, subunit 1, domain 1"/>
    <property type="match status" value="1"/>
</dbReference>
<dbReference type="GO" id="GO:0016705">
    <property type="term" value="F:oxidoreductase activity, acting on paired donors, with incorporation or reduction of molecular oxygen"/>
    <property type="evidence" value="ECO:0007669"/>
    <property type="project" value="InterPro"/>
</dbReference>
<dbReference type="GO" id="GO:0004497">
    <property type="term" value="F:monooxygenase activity"/>
    <property type="evidence" value="ECO:0007669"/>
    <property type="project" value="UniProtKB-KW"/>
</dbReference>
<dbReference type="eggNOG" id="KOG0173">
    <property type="taxonomic scope" value="Eukaryota"/>
</dbReference>
<keyword evidence="5" id="KW-0812">Transmembrane</keyword>
<keyword evidence="10 13" id="KW-0503">Monooxygenase</keyword>
<reference evidence="14 15" key="1">
    <citation type="journal article" date="2013" name="Genome Biol.">
        <title>The genome sequence of the most widely cultivated cacao type and its use to identify candidate genes regulating pod color.</title>
        <authorList>
            <person name="Motamayor J.C."/>
            <person name="Mockaitis K."/>
            <person name="Schmutz J."/>
            <person name="Haiminen N."/>
            <person name="Iii D.L."/>
            <person name="Cornejo O."/>
            <person name="Findley S.D."/>
            <person name="Zheng P."/>
            <person name="Utro F."/>
            <person name="Royaert S."/>
            <person name="Saski C."/>
            <person name="Jenkins J."/>
            <person name="Podicheti R."/>
            <person name="Zhao M."/>
            <person name="Scheffler B.E."/>
            <person name="Stack J.C."/>
            <person name="Feltus F.A."/>
            <person name="Mustiga G.M."/>
            <person name="Amores F."/>
            <person name="Phillips W."/>
            <person name="Marelli J.P."/>
            <person name="May G.D."/>
            <person name="Shapiro H."/>
            <person name="Ma J."/>
            <person name="Bustamante C.D."/>
            <person name="Schnell R.J."/>
            <person name="Main D."/>
            <person name="Gilbert D."/>
            <person name="Parida L."/>
            <person name="Kuhn D.N."/>
        </authorList>
    </citation>
    <scope>NUCLEOTIDE SEQUENCE [LARGE SCALE GENOMIC DNA]</scope>
    <source>
        <strain evidence="15">cv. Matina 1-6</strain>
    </source>
</reference>
<dbReference type="Gramene" id="EOY00705">
    <property type="protein sequence ID" value="EOY00705"/>
    <property type="gene ID" value="TCM_010638"/>
</dbReference>
<dbReference type="PANTHER" id="PTHR24296">
    <property type="entry name" value="CYTOCHROME P450"/>
    <property type="match status" value="1"/>
</dbReference>
<dbReference type="eggNOG" id="KOG0157">
    <property type="taxonomic scope" value="Eukaryota"/>
</dbReference>
<dbReference type="FunCoup" id="A0A061E6U9">
    <property type="interactions" value="144"/>
</dbReference>
<organism evidence="14 15">
    <name type="scientific">Theobroma cacao</name>
    <name type="common">Cacao</name>
    <name type="synonym">Cocoa</name>
    <dbReference type="NCBI Taxonomy" id="3641"/>
    <lineage>
        <taxon>Eukaryota</taxon>
        <taxon>Viridiplantae</taxon>
        <taxon>Streptophyta</taxon>
        <taxon>Embryophyta</taxon>
        <taxon>Tracheophyta</taxon>
        <taxon>Spermatophyta</taxon>
        <taxon>Magnoliopsida</taxon>
        <taxon>eudicotyledons</taxon>
        <taxon>Gunneridae</taxon>
        <taxon>Pentapetalae</taxon>
        <taxon>rosids</taxon>
        <taxon>malvids</taxon>
        <taxon>Malvales</taxon>
        <taxon>Malvaceae</taxon>
        <taxon>Byttnerioideae</taxon>
        <taxon>Theobroma</taxon>
    </lineage>
</organism>
<dbReference type="GO" id="GO:0051603">
    <property type="term" value="P:proteolysis involved in protein catabolic process"/>
    <property type="evidence" value="ECO:0007669"/>
    <property type="project" value="InterPro"/>
</dbReference>
<dbReference type="InterPro" id="IPR001353">
    <property type="entry name" value="Proteasome_sua/b"/>
</dbReference>
<dbReference type="GO" id="GO:0005839">
    <property type="term" value="C:proteasome core complex"/>
    <property type="evidence" value="ECO:0007669"/>
    <property type="project" value="InterPro"/>
</dbReference>
<dbReference type="InterPro" id="IPR017972">
    <property type="entry name" value="Cyt_P450_CS"/>
</dbReference>
<dbReference type="Pfam" id="PF00227">
    <property type="entry name" value="Proteasome"/>
    <property type="match status" value="1"/>
</dbReference>
<dbReference type="EMBL" id="CM001880">
    <property type="protein sequence ID" value="EOY00705.1"/>
    <property type="molecule type" value="Genomic_DNA"/>
</dbReference>
<evidence type="ECO:0000256" key="5">
    <source>
        <dbReference type="ARBA" id="ARBA00022692"/>
    </source>
</evidence>
<evidence type="ECO:0000256" key="7">
    <source>
        <dbReference type="ARBA" id="ARBA00022989"/>
    </source>
</evidence>
<dbReference type="FunFam" id="1.10.630.10:FF:000044">
    <property type="entry name" value="Cytochrome P450"/>
    <property type="match status" value="1"/>
</dbReference>
<evidence type="ECO:0000256" key="10">
    <source>
        <dbReference type="ARBA" id="ARBA00023033"/>
    </source>
</evidence>
<dbReference type="HOGENOM" id="CLU_001570_27_2_1"/>
<keyword evidence="15" id="KW-1185">Reference proteome</keyword>
<dbReference type="OMA" id="PPAFSYI"/>
<dbReference type="InterPro" id="IPR002401">
    <property type="entry name" value="Cyt_P450_E_grp-I"/>
</dbReference>
<dbReference type="GO" id="GO:0020037">
    <property type="term" value="F:heme binding"/>
    <property type="evidence" value="ECO:0007669"/>
    <property type="project" value="InterPro"/>
</dbReference>
<evidence type="ECO:0000256" key="6">
    <source>
        <dbReference type="ARBA" id="ARBA00022723"/>
    </source>
</evidence>
<proteinExistence type="inferred from homology"/>
<dbReference type="Proteomes" id="UP000026915">
    <property type="component" value="Chromosome 2"/>
</dbReference>
<evidence type="ECO:0000313" key="14">
    <source>
        <dbReference type="EMBL" id="EOY00705.1"/>
    </source>
</evidence>
<evidence type="ECO:0000313" key="15">
    <source>
        <dbReference type="Proteomes" id="UP000026915"/>
    </source>
</evidence>
<evidence type="ECO:0000256" key="11">
    <source>
        <dbReference type="ARBA" id="ARBA00023136"/>
    </source>
</evidence>
<dbReference type="InParanoid" id="A0A061E6U9"/>
<dbReference type="Gene3D" id="1.10.630.10">
    <property type="entry name" value="Cytochrome P450"/>
    <property type="match status" value="1"/>
</dbReference>
<name>A0A061E6U9_THECC</name>
<comment type="similarity">
    <text evidence="3 13">Belongs to the cytochrome P450 family.</text>
</comment>
<comment type="cofactor">
    <cofactor evidence="1 12">
        <name>heme</name>
        <dbReference type="ChEBI" id="CHEBI:30413"/>
    </cofactor>
</comment>
<dbReference type="InterPro" id="IPR029055">
    <property type="entry name" value="Ntn_hydrolases_N"/>
</dbReference>
<dbReference type="PRINTS" id="PR00385">
    <property type="entry name" value="P450"/>
</dbReference>
<evidence type="ECO:0000256" key="13">
    <source>
        <dbReference type="RuleBase" id="RU000461"/>
    </source>
</evidence>
<dbReference type="InterPro" id="IPR001128">
    <property type="entry name" value="Cyt_P450"/>
</dbReference>
<keyword evidence="11" id="KW-0472">Membrane</keyword>
<evidence type="ECO:0000256" key="2">
    <source>
        <dbReference type="ARBA" id="ARBA00004167"/>
    </source>
</evidence>
<sequence length="672" mass="76689">MLVFSVSEWVSSHLTLWDVAIALLGLFIFSCIHESLANKGPMLWPVLGVIPSVFLHMNDIYDWATRALINAGGTFPYRGMWMGGSYGIITVDPSNIEYMLKTNFKNFPKGKYYRERFCDLLGGGIFNSDDESWKEQRQLAKLEMHSSRFIEHSIQSMQDIVHQKLMNLLEKLANSGHCFDLQEVFLRLTFDNICTAALGIDPGCLALDLPEVPFAKAFEDATELTLLRFLMPPFVWKPLKFFRLGNEKRLKEATEVVHDFADKTVRDRRKKLDNLGNLNDHSDLLSRLMEKEIDKQGKNRQYPGKFLRDFCVSFILAGRDTTSVALAWFFWLVHKNPEVESKILGEIYEILSHPERRTEDDDIVFTIEELKKMVYLEAALSESLRLHPSVPIEMKQVLEDDVFPDGTRVKKGARVLHCIFSMARIDSIWGKDCLEFKPERWIKDGKFVSANQFKYAVFNAGPRLCVGKKFAYTQMKMVAASVLLRYSVKVVEGHSVVPKVTTTLYMKNGLMVTLKPSQSSKLQCQASHLRLLLYLFNIHFLFQFLCVHSHTRATAECIVCDKNCVKIHSIAPSIYCCGAGTATDTEAVTDMISSQLQLHRCHTGRESRIVTALTLLKSHLFHYRGYIQAALVLGGVDVTGPHLHTMNLSSWIYGYSAICNYGFWFTSCYDCF</sequence>
<evidence type="ECO:0000256" key="8">
    <source>
        <dbReference type="ARBA" id="ARBA00023002"/>
    </source>
</evidence>
<dbReference type="GO" id="GO:0016020">
    <property type="term" value="C:membrane"/>
    <property type="evidence" value="ECO:0007669"/>
    <property type="project" value="UniProtKB-SubCell"/>
</dbReference>
<dbReference type="AlphaFoldDB" id="A0A061E6U9"/>
<evidence type="ECO:0000256" key="1">
    <source>
        <dbReference type="ARBA" id="ARBA00001971"/>
    </source>
</evidence>
<dbReference type="InterPro" id="IPR036396">
    <property type="entry name" value="Cyt_P450_sf"/>
</dbReference>